<accession>A0A177NNG5</accession>
<proteinExistence type="predicted"/>
<dbReference type="AlphaFoldDB" id="A0A177NNG5"/>
<dbReference type="RefSeq" id="WP_064027986.1">
    <property type="nucleotide sequence ID" value="NZ_LUUK01000156.1"/>
</dbReference>
<name>A0A177NNG5_9GAMM</name>
<evidence type="ECO:0008006" key="3">
    <source>
        <dbReference type="Google" id="ProtNLM"/>
    </source>
</evidence>
<keyword evidence="2" id="KW-1185">Reference proteome</keyword>
<dbReference type="OrthoDB" id="5572624at2"/>
<sequence length="212" mass="23375">MKIPFLTLLGRFCAALFIAGLTGCAYVTEGSKLRPITPQANAMRPMIEHTVGDFAFTMDGGGLVTDHLAGVLINQNVLNAWVDKAYIRDHEAVAPGEFTGRADYQLTLSGSQHGESSIAMQIVSGLTLFIIPYTVTQHYDIRFTLIDAKSGKSYAAKVEEANKVYMELFLWLALPFAAHNEQTLFERIADHLYDQLYRQGAFQTTRAPGGLP</sequence>
<evidence type="ECO:0000313" key="1">
    <source>
        <dbReference type="EMBL" id="OAI19577.1"/>
    </source>
</evidence>
<evidence type="ECO:0000313" key="2">
    <source>
        <dbReference type="Proteomes" id="UP000077628"/>
    </source>
</evidence>
<dbReference type="STRING" id="702114.A1355_04305"/>
<dbReference type="Proteomes" id="UP000077628">
    <property type="component" value="Unassembled WGS sequence"/>
</dbReference>
<dbReference type="EMBL" id="LUUK01000156">
    <property type="protein sequence ID" value="OAI19577.1"/>
    <property type="molecule type" value="Genomic_DNA"/>
</dbReference>
<dbReference type="PROSITE" id="PS51257">
    <property type="entry name" value="PROKAR_LIPOPROTEIN"/>
    <property type="match status" value="1"/>
</dbReference>
<organism evidence="1 2">
    <name type="scientific">Methylomonas koyamae</name>
    <dbReference type="NCBI Taxonomy" id="702114"/>
    <lineage>
        <taxon>Bacteria</taxon>
        <taxon>Pseudomonadati</taxon>
        <taxon>Pseudomonadota</taxon>
        <taxon>Gammaproteobacteria</taxon>
        <taxon>Methylococcales</taxon>
        <taxon>Methylococcaceae</taxon>
        <taxon>Methylomonas</taxon>
    </lineage>
</organism>
<comment type="caution">
    <text evidence="1">The sequence shown here is derived from an EMBL/GenBank/DDBJ whole genome shotgun (WGS) entry which is preliminary data.</text>
</comment>
<reference evidence="2" key="1">
    <citation type="submission" date="2016-03" db="EMBL/GenBank/DDBJ databases">
        <authorList>
            <person name="Heylen K."/>
            <person name="De Vos P."/>
            <person name="Vekeman B."/>
        </authorList>
    </citation>
    <scope>NUCLEOTIDE SEQUENCE [LARGE SCALE GENOMIC DNA]</scope>
    <source>
        <strain evidence="2">R-45383</strain>
    </source>
</reference>
<gene>
    <name evidence="1" type="ORF">A1355_04305</name>
</gene>
<protein>
    <recommendedName>
        <fullName evidence="3">Lipoprotein</fullName>
    </recommendedName>
</protein>